<keyword evidence="5" id="KW-1185">Reference proteome</keyword>
<dbReference type="PANTHER" id="PTHR44196">
    <property type="entry name" value="DEHYDROGENASE/REDUCTASE SDR FAMILY MEMBER 7B"/>
    <property type="match status" value="1"/>
</dbReference>
<dbReference type="PRINTS" id="PR00081">
    <property type="entry name" value="GDHRDH"/>
</dbReference>
<evidence type="ECO:0000313" key="5">
    <source>
        <dbReference type="Proteomes" id="UP001501612"/>
    </source>
</evidence>
<dbReference type="NCBIfam" id="NF006073">
    <property type="entry name" value="PRK08219.1"/>
    <property type="match status" value="1"/>
</dbReference>
<evidence type="ECO:0000256" key="2">
    <source>
        <dbReference type="ARBA" id="ARBA00023002"/>
    </source>
</evidence>
<dbReference type="Proteomes" id="UP001501612">
    <property type="component" value="Unassembled WGS sequence"/>
</dbReference>
<evidence type="ECO:0000256" key="1">
    <source>
        <dbReference type="ARBA" id="ARBA00006484"/>
    </source>
</evidence>
<sequence>MGAYLVTGAGSGIGALVARALADRGDELHLLARSATRADELAAAYDGAAVLVADLADPDSLAGLSVPARLDGVVHSAGVVDVAALDATGAASLRATVDVNLLAPMLLTRQVLEAVRAARGTHVFVNSGSGLRAKAGWASYNASKFGLRGFADALRQEEGDHGVRVTSVFPGRVATPMQERVHAAEGKDYDASAWIRPETVAAEVLRVLDLGRDATIPEVVVSPA</sequence>
<dbReference type="InterPro" id="IPR002347">
    <property type="entry name" value="SDR_fam"/>
</dbReference>
<evidence type="ECO:0000313" key="4">
    <source>
        <dbReference type="EMBL" id="GAA1930945.1"/>
    </source>
</evidence>
<dbReference type="PROSITE" id="PS00061">
    <property type="entry name" value="ADH_SHORT"/>
    <property type="match status" value="1"/>
</dbReference>
<reference evidence="4 5" key="1">
    <citation type="journal article" date="2019" name="Int. J. Syst. Evol. Microbiol.">
        <title>The Global Catalogue of Microorganisms (GCM) 10K type strain sequencing project: providing services to taxonomists for standard genome sequencing and annotation.</title>
        <authorList>
            <consortium name="The Broad Institute Genomics Platform"/>
            <consortium name="The Broad Institute Genome Sequencing Center for Infectious Disease"/>
            <person name="Wu L."/>
            <person name="Ma J."/>
        </authorList>
    </citation>
    <scope>NUCLEOTIDE SEQUENCE [LARGE SCALE GENOMIC DNA]</scope>
    <source>
        <strain evidence="4 5">JCM 14046</strain>
    </source>
</reference>
<dbReference type="InterPro" id="IPR020904">
    <property type="entry name" value="Sc_DH/Rdtase_CS"/>
</dbReference>
<dbReference type="InterPro" id="IPR057326">
    <property type="entry name" value="KR_dom"/>
</dbReference>
<feature type="domain" description="Ketoreductase" evidence="3">
    <location>
        <begin position="2"/>
        <end position="176"/>
    </location>
</feature>
<gene>
    <name evidence="4" type="ORF">GCM10009737_36140</name>
</gene>
<protein>
    <submittedName>
        <fullName evidence="4">SDR family oxidoreductase</fullName>
    </submittedName>
</protein>
<dbReference type="Pfam" id="PF00106">
    <property type="entry name" value="adh_short"/>
    <property type="match status" value="1"/>
</dbReference>
<dbReference type="RefSeq" id="WP_344009259.1">
    <property type="nucleotide sequence ID" value="NZ_BAAAMY010000014.1"/>
</dbReference>
<accession>A0ABN2PSC7</accession>
<dbReference type="SMART" id="SM00822">
    <property type="entry name" value="PKS_KR"/>
    <property type="match status" value="1"/>
</dbReference>
<dbReference type="Gene3D" id="3.40.50.720">
    <property type="entry name" value="NAD(P)-binding Rossmann-like Domain"/>
    <property type="match status" value="1"/>
</dbReference>
<organism evidence="4 5">
    <name type="scientific">Nocardioides lentus</name>
    <dbReference type="NCBI Taxonomy" id="338077"/>
    <lineage>
        <taxon>Bacteria</taxon>
        <taxon>Bacillati</taxon>
        <taxon>Actinomycetota</taxon>
        <taxon>Actinomycetes</taxon>
        <taxon>Propionibacteriales</taxon>
        <taxon>Nocardioidaceae</taxon>
        <taxon>Nocardioides</taxon>
    </lineage>
</organism>
<dbReference type="PANTHER" id="PTHR44196:SF1">
    <property type="entry name" value="DEHYDROGENASE_REDUCTASE SDR FAMILY MEMBER 7B"/>
    <property type="match status" value="1"/>
</dbReference>
<dbReference type="InterPro" id="IPR036291">
    <property type="entry name" value="NAD(P)-bd_dom_sf"/>
</dbReference>
<keyword evidence="2" id="KW-0560">Oxidoreductase</keyword>
<dbReference type="SUPFAM" id="SSF51735">
    <property type="entry name" value="NAD(P)-binding Rossmann-fold domains"/>
    <property type="match status" value="1"/>
</dbReference>
<comment type="caution">
    <text evidence="4">The sequence shown here is derived from an EMBL/GenBank/DDBJ whole genome shotgun (WGS) entry which is preliminary data.</text>
</comment>
<comment type="similarity">
    <text evidence="1">Belongs to the short-chain dehydrogenases/reductases (SDR) family.</text>
</comment>
<name>A0ABN2PSC7_9ACTN</name>
<proteinExistence type="inferred from homology"/>
<dbReference type="EMBL" id="BAAAMY010000014">
    <property type="protein sequence ID" value="GAA1930945.1"/>
    <property type="molecule type" value="Genomic_DNA"/>
</dbReference>
<evidence type="ECO:0000259" key="3">
    <source>
        <dbReference type="SMART" id="SM00822"/>
    </source>
</evidence>